<dbReference type="AlphaFoldDB" id="A0A9Q0KSQ2"/>
<proteinExistence type="predicted"/>
<sequence length="151" mass="16270">MSSGAVPSSDVAPPSAAVNDVAMGGIAPASIASMGGAENLLRHNNGRGLSRRRSVWRPVRRRRFTRQEKGKEITTSAVPNQVPTNNLSSAQPVVPSSEEVIQRIAAPRSFTEVTRGMQGNLLRTMTEPTTMAGITKVMIPQAAYDRQLKIF</sequence>
<protein>
    <submittedName>
        <fullName evidence="1">Uncharacterized protein</fullName>
    </submittedName>
</protein>
<comment type="caution">
    <text evidence="1">The sequence shown here is derived from an EMBL/GenBank/DDBJ whole genome shotgun (WGS) entry which is preliminary data.</text>
</comment>
<dbReference type="EMBL" id="JAMYWD010000003">
    <property type="protein sequence ID" value="KAJ4975919.1"/>
    <property type="molecule type" value="Genomic_DNA"/>
</dbReference>
<organism evidence="1 2">
    <name type="scientific">Protea cynaroides</name>
    <dbReference type="NCBI Taxonomy" id="273540"/>
    <lineage>
        <taxon>Eukaryota</taxon>
        <taxon>Viridiplantae</taxon>
        <taxon>Streptophyta</taxon>
        <taxon>Embryophyta</taxon>
        <taxon>Tracheophyta</taxon>
        <taxon>Spermatophyta</taxon>
        <taxon>Magnoliopsida</taxon>
        <taxon>Proteales</taxon>
        <taxon>Proteaceae</taxon>
        <taxon>Protea</taxon>
    </lineage>
</organism>
<evidence type="ECO:0000313" key="2">
    <source>
        <dbReference type="Proteomes" id="UP001141806"/>
    </source>
</evidence>
<reference evidence="1" key="1">
    <citation type="journal article" date="2023" name="Plant J.">
        <title>The genome of the king protea, Protea cynaroides.</title>
        <authorList>
            <person name="Chang J."/>
            <person name="Duong T.A."/>
            <person name="Schoeman C."/>
            <person name="Ma X."/>
            <person name="Roodt D."/>
            <person name="Barker N."/>
            <person name="Li Z."/>
            <person name="Van de Peer Y."/>
            <person name="Mizrachi E."/>
        </authorList>
    </citation>
    <scope>NUCLEOTIDE SEQUENCE</scope>
    <source>
        <tissue evidence="1">Young leaves</tissue>
    </source>
</reference>
<dbReference type="Proteomes" id="UP001141806">
    <property type="component" value="Unassembled WGS sequence"/>
</dbReference>
<evidence type="ECO:0000313" key="1">
    <source>
        <dbReference type="EMBL" id="KAJ4975919.1"/>
    </source>
</evidence>
<name>A0A9Q0KSQ2_9MAGN</name>
<keyword evidence="2" id="KW-1185">Reference proteome</keyword>
<accession>A0A9Q0KSQ2</accession>
<gene>
    <name evidence="1" type="ORF">NE237_001025</name>
</gene>